<dbReference type="EMBL" id="GL348714">
    <property type="protein sequence ID" value="EFH64703.1"/>
    <property type="molecule type" value="Genomic_DNA"/>
</dbReference>
<keyword evidence="2" id="KW-1185">Reference proteome</keyword>
<accession>D7KSG2</accession>
<dbReference type="AlphaFoldDB" id="D7KSG2"/>
<evidence type="ECO:0000313" key="2">
    <source>
        <dbReference type="Proteomes" id="UP000008694"/>
    </source>
</evidence>
<evidence type="ECO:0000313" key="1">
    <source>
        <dbReference type="EMBL" id="EFH64703.1"/>
    </source>
</evidence>
<name>D7KSG2_ARALL</name>
<proteinExistence type="predicted"/>
<dbReference type="Proteomes" id="UP000008694">
    <property type="component" value="Unassembled WGS sequence"/>
</dbReference>
<gene>
    <name evidence="1" type="ORF">ARALYDRAFT_675941</name>
</gene>
<organism evidence="2">
    <name type="scientific">Arabidopsis lyrata subsp. lyrata</name>
    <name type="common">Lyre-leaved rock-cress</name>
    <dbReference type="NCBI Taxonomy" id="81972"/>
    <lineage>
        <taxon>Eukaryota</taxon>
        <taxon>Viridiplantae</taxon>
        <taxon>Streptophyta</taxon>
        <taxon>Embryophyta</taxon>
        <taxon>Tracheophyta</taxon>
        <taxon>Spermatophyta</taxon>
        <taxon>Magnoliopsida</taxon>
        <taxon>eudicotyledons</taxon>
        <taxon>Gunneridae</taxon>
        <taxon>Pentapetalae</taxon>
        <taxon>rosids</taxon>
        <taxon>malvids</taxon>
        <taxon>Brassicales</taxon>
        <taxon>Brassicaceae</taxon>
        <taxon>Camelineae</taxon>
        <taxon>Arabidopsis</taxon>
    </lineage>
</organism>
<reference evidence="2" key="1">
    <citation type="journal article" date="2011" name="Nat. Genet.">
        <title>The Arabidopsis lyrata genome sequence and the basis of rapid genome size change.</title>
        <authorList>
            <person name="Hu T.T."/>
            <person name="Pattyn P."/>
            <person name="Bakker E.G."/>
            <person name="Cao J."/>
            <person name="Cheng J.-F."/>
            <person name="Clark R.M."/>
            <person name="Fahlgren N."/>
            <person name="Fawcett J.A."/>
            <person name="Grimwood J."/>
            <person name="Gundlach H."/>
            <person name="Haberer G."/>
            <person name="Hollister J.D."/>
            <person name="Ossowski S."/>
            <person name="Ottilar R.P."/>
            <person name="Salamov A.A."/>
            <person name="Schneeberger K."/>
            <person name="Spannagl M."/>
            <person name="Wang X."/>
            <person name="Yang L."/>
            <person name="Nasrallah M.E."/>
            <person name="Bergelson J."/>
            <person name="Carrington J.C."/>
            <person name="Gaut B.S."/>
            <person name="Schmutz J."/>
            <person name="Mayer K.F.X."/>
            <person name="Van de Peer Y."/>
            <person name="Grigoriev I.V."/>
            <person name="Nordborg M."/>
            <person name="Weigel D."/>
            <person name="Guo Y.-L."/>
        </authorList>
    </citation>
    <scope>NUCLEOTIDE SEQUENCE [LARGE SCALE GENOMIC DNA]</scope>
    <source>
        <strain evidence="2">cv. MN47</strain>
    </source>
</reference>
<dbReference type="HOGENOM" id="CLU_2161859_0_0_1"/>
<sequence length="111" mass="12632">MALLGEMDQLGEVTQLNEMTELGIGVLSRHDESIGSSWRGIIVRRVIECRSGRSVVRWVDRQVKECRSVCQGVSFGGSIDRSKSVIRQVDRRVKECRSAWQGESFRRSILH</sequence>
<dbReference type="Gramene" id="Al_scaffold_0002_1091">
    <property type="protein sequence ID" value="Al_scaffold_0002_1091"/>
    <property type="gene ID" value="Al_scaffold_0002_1091"/>
</dbReference>
<protein>
    <submittedName>
        <fullName evidence="1">Predicted protein</fullName>
    </submittedName>
</protein>